<evidence type="ECO:0000256" key="2">
    <source>
        <dbReference type="ARBA" id="ARBA00022448"/>
    </source>
</evidence>
<evidence type="ECO:0000259" key="8">
    <source>
        <dbReference type="Pfam" id="PF07715"/>
    </source>
</evidence>
<comment type="similarity">
    <text evidence="7">Belongs to the TonB-dependent receptor family.</text>
</comment>
<dbReference type="RefSeq" id="WP_237870010.1">
    <property type="nucleotide sequence ID" value="NZ_JAKLTR010000003.1"/>
</dbReference>
<organism evidence="9 10">
    <name type="scientific">Terrimonas ginsenosidimutans</name>
    <dbReference type="NCBI Taxonomy" id="2908004"/>
    <lineage>
        <taxon>Bacteria</taxon>
        <taxon>Pseudomonadati</taxon>
        <taxon>Bacteroidota</taxon>
        <taxon>Chitinophagia</taxon>
        <taxon>Chitinophagales</taxon>
        <taxon>Chitinophagaceae</taxon>
        <taxon>Terrimonas</taxon>
    </lineage>
</organism>
<dbReference type="Gene3D" id="2.170.130.10">
    <property type="entry name" value="TonB-dependent receptor, plug domain"/>
    <property type="match status" value="1"/>
</dbReference>
<dbReference type="Gene3D" id="2.60.40.1120">
    <property type="entry name" value="Carboxypeptidase-like, regulatory domain"/>
    <property type="match status" value="1"/>
</dbReference>
<keyword evidence="2 7" id="KW-0813">Transport</keyword>
<evidence type="ECO:0000256" key="6">
    <source>
        <dbReference type="ARBA" id="ARBA00023237"/>
    </source>
</evidence>
<gene>
    <name evidence="9" type="ORF">LZZ85_06905</name>
</gene>
<accession>A0ABS9KNU4</accession>
<keyword evidence="6 7" id="KW-0998">Cell outer membrane</keyword>
<dbReference type="SUPFAM" id="SSF49464">
    <property type="entry name" value="Carboxypeptidase regulatory domain-like"/>
    <property type="match status" value="1"/>
</dbReference>
<evidence type="ECO:0000313" key="9">
    <source>
        <dbReference type="EMBL" id="MCG2614002.1"/>
    </source>
</evidence>
<keyword evidence="10" id="KW-1185">Reference proteome</keyword>
<reference evidence="9" key="1">
    <citation type="submission" date="2022-01" db="EMBL/GenBank/DDBJ databases">
        <authorList>
            <person name="Jo J.-H."/>
            <person name="Im W.-T."/>
        </authorList>
    </citation>
    <scope>NUCLEOTIDE SEQUENCE</scope>
    <source>
        <strain evidence="9">NA20</strain>
    </source>
</reference>
<evidence type="ECO:0000256" key="7">
    <source>
        <dbReference type="PROSITE-ProRule" id="PRU01360"/>
    </source>
</evidence>
<evidence type="ECO:0000256" key="4">
    <source>
        <dbReference type="ARBA" id="ARBA00022692"/>
    </source>
</evidence>
<dbReference type="SUPFAM" id="SSF56935">
    <property type="entry name" value="Porins"/>
    <property type="match status" value="1"/>
</dbReference>
<dbReference type="Pfam" id="PF13715">
    <property type="entry name" value="CarbopepD_reg_2"/>
    <property type="match status" value="1"/>
</dbReference>
<proteinExistence type="inferred from homology"/>
<evidence type="ECO:0000256" key="3">
    <source>
        <dbReference type="ARBA" id="ARBA00022452"/>
    </source>
</evidence>
<keyword evidence="5 7" id="KW-0472">Membrane</keyword>
<comment type="subcellular location">
    <subcellularLocation>
        <location evidence="1 7">Cell outer membrane</location>
        <topology evidence="1 7">Multi-pass membrane protein</topology>
    </subcellularLocation>
</comment>
<sequence>MLNKKILPALGSLLIISQAANTQEKGVTITAKYDSLPRKELLLQLEKKTGFFFYFDSGRLDTSKISFQANDEALEIVLNKLMDGTASTFAIDYPNKKVYITQQIKIQTTLPRGFYADGDNIAAGNTTADSSKMLYNHRVSKTEQKLRFEVGSGNNGGKPVALIQGIIRNGRTGEPMSNVSILIDNRYSTTSNQYGEYSVSLPTGDYPLSVVGIGIRELTAEITVHSDGKLNIDVQQQVPTLREVIVSARKTSNIRSTSMGTAKLDITSIKRIPALFGETDILRAITTLPGVKTVGEASTGFNVRGGSTDQNLILYNEGTIYNPSHFFGMFSAFNPEVVKDVELFKGTIPAKYGGRLASVLNVNNREGNKKNITGSAGIGAITSRLQVEGPLDKNKTSFIAGGRTTYANWLIGLLPAEYEKSRASFYDINLGISHRIDSSNNLYFSGYLSNDKFSLNNDTTYKYTNRNFSLKWKRTLTKRLQGELIAGYDHYEFETASLNNETNAYSLAFRIRQMFTKLNFTYFKNAQHSFDFGISSLLYKLDPGSYTPGKAGSLVVTDIVQTEQALENAAYFTHIYSPTPDLSFSTGLRYSLYSFLGPKQVNYYAPGEPKNENTLTSTVDYKSGKFIKTYGGPEIRFSTRYAFNPTLSVKAGFNSQRQYIHMLSNTTAISPTDIWKLSDPNVKPQRGEQVSVGLYKNLKSNTIETSVEFYYKRIHDYLDYKPGAKLVLNHSIETDVISTEGKAYGAELMIRKTVGKLTGWISYTYSRVLLRSTAQDQQWQINNGREYPANYDKPHDVTLTSSFRINHRLGLSMNSTYSTGRPITYPIGRFYYAGSARVLYSDRNQHRIPDYFRMDLSVNIEGNHKVKKLTHNSWTVGCYNLLGRKNPYSVYFVSEDGSVNGYKLSVFGNIIPFINYNIRF</sequence>
<dbReference type="InterPro" id="IPR037066">
    <property type="entry name" value="Plug_dom_sf"/>
</dbReference>
<dbReference type="InterPro" id="IPR039426">
    <property type="entry name" value="TonB-dep_rcpt-like"/>
</dbReference>
<keyword evidence="9" id="KW-0675">Receptor</keyword>
<dbReference type="EMBL" id="JAKLTR010000003">
    <property type="protein sequence ID" value="MCG2614002.1"/>
    <property type="molecule type" value="Genomic_DNA"/>
</dbReference>
<dbReference type="Pfam" id="PF07715">
    <property type="entry name" value="Plug"/>
    <property type="match status" value="1"/>
</dbReference>
<name>A0ABS9KNU4_9BACT</name>
<dbReference type="InterPro" id="IPR008969">
    <property type="entry name" value="CarboxyPept-like_regulatory"/>
</dbReference>
<protein>
    <submittedName>
        <fullName evidence="9">TonB-dependent receptor</fullName>
    </submittedName>
</protein>
<dbReference type="Proteomes" id="UP001165367">
    <property type="component" value="Unassembled WGS sequence"/>
</dbReference>
<comment type="caution">
    <text evidence="9">The sequence shown here is derived from an EMBL/GenBank/DDBJ whole genome shotgun (WGS) entry which is preliminary data.</text>
</comment>
<evidence type="ECO:0000256" key="1">
    <source>
        <dbReference type="ARBA" id="ARBA00004571"/>
    </source>
</evidence>
<feature type="domain" description="TonB-dependent receptor plug" evidence="8">
    <location>
        <begin position="275"/>
        <end position="355"/>
    </location>
</feature>
<keyword evidence="4 7" id="KW-0812">Transmembrane</keyword>
<dbReference type="PROSITE" id="PS52016">
    <property type="entry name" value="TONB_DEPENDENT_REC_3"/>
    <property type="match status" value="1"/>
</dbReference>
<dbReference type="InterPro" id="IPR012910">
    <property type="entry name" value="Plug_dom"/>
</dbReference>
<dbReference type="Gene3D" id="2.40.170.20">
    <property type="entry name" value="TonB-dependent receptor, beta-barrel domain"/>
    <property type="match status" value="1"/>
</dbReference>
<evidence type="ECO:0000313" key="10">
    <source>
        <dbReference type="Proteomes" id="UP001165367"/>
    </source>
</evidence>
<evidence type="ECO:0000256" key="5">
    <source>
        <dbReference type="ARBA" id="ARBA00023136"/>
    </source>
</evidence>
<dbReference type="InterPro" id="IPR036942">
    <property type="entry name" value="Beta-barrel_TonB_sf"/>
</dbReference>
<keyword evidence="3 7" id="KW-1134">Transmembrane beta strand</keyword>